<feature type="transmembrane region" description="Helical" evidence="1">
    <location>
        <begin position="308"/>
        <end position="329"/>
    </location>
</feature>
<evidence type="ECO:0000313" key="4">
    <source>
        <dbReference type="Proteomes" id="UP000255283"/>
    </source>
</evidence>
<protein>
    <submittedName>
        <fullName evidence="3">Fucose 4-O-acetylase and related acetyltransferases</fullName>
    </submittedName>
</protein>
<feature type="transmembrane region" description="Helical" evidence="1">
    <location>
        <begin position="205"/>
        <end position="222"/>
    </location>
</feature>
<feature type="transmembrane region" description="Helical" evidence="1">
    <location>
        <begin position="80"/>
        <end position="104"/>
    </location>
</feature>
<dbReference type="Proteomes" id="UP000255283">
    <property type="component" value="Unassembled WGS sequence"/>
</dbReference>
<evidence type="ECO:0000256" key="1">
    <source>
        <dbReference type="SAM" id="Phobius"/>
    </source>
</evidence>
<comment type="caution">
    <text evidence="3">The sequence shown here is derived from an EMBL/GenBank/DDBJ whole genome shotgun (WGS) entry which is preliminary data.</text>
</comment>
<feature type="transmembrane region" description="Helical" evidence="1">
    <location>
        <begin position="46"/>
        <end position="68"/>
    </location>
</feature>
<feature type="transmembrane region" description="Helical" evidence="1">
    <location>
        <begin position="242"/>
        <end position="263"/>
    </location>
</feature>
<dbReference type="GO" id="GO:0016747">
    <property type="term" value="F:acyltransferase activity, transferring groups other than amino-acyl groups"/>
    <property type="evidence" value="ECO:0007669"/>
    <property type="project" value="InterPro"/>
</dbReference>
<dbReference type="AlphaFoldDB" id="A0AAQ1UJ65"/>
<organism evidence="3 4">
    <name type="scientific">Segatella buccae</name>
    <dbReference type="NCBI Taxonomy" id="28126"/>
    <lineage>
        <taxon>Bacteria</taxon>
        <taxon>Pseudomonadati</taxon>
        <taxon>Bacteroidota</taxon>
        <taxon>Bacteroidia</taxon>
        <taxon>Bacteroidales</taxon>
        <taxon>Prevotellaceae</taxon>
        <taxon>Segatella</taxon>
    </lineage>
</organism>
<sequence>MNKPSVDCSSDTGHKPRQLWIDMLRGGCMLAILLDHTEIYYTGTNIIPYTLYVPNALCVFFFLSGYLFFKPQGFSLRAKLVSITRGIILPYFIFTSLIAVPKALVHDHFTSLASLAYDIVSGQASWFVAALAIAEVLFAGFLHITRGKLFPLFLLSFGAFGLSTCFPTTSQPYFWQADNALQALAFLYAGYLYHAKEMLFNRFNTLSYSSLFFLLLLFIKVYETYMGISFMLWPLHIGNYPVFFIDILLTFLLVTSLFKQLPACRLIAWTGAHSLVYYFFCGGVPLVLSTVISRFLPFTGPTDYPAVLLVFLLVYLFTSAIAWIVYRFFPITVGQMKKKG</sequence>
<dbReference type="EMBL" id="UGTJ01000001">
    <property type="protein sequence ID" value="SUB80267.1"/>
    <property type="molecule type" value="Genomic_DNA"/>
</dbReference>
<keyword evidence="1" id="KW-0472">Membrane</keyword>
<dbReference type="RefSeq" id="WP_115153756.1">
    <property type="nucleotide sequence ID" value="NZ_DBFWLE010000013.1"/>
</dbReference>
<keyword evidence="1" id="KW-0812">Transmembrane</keyword>
<feature type="transmembrane region" description="Helical" evidence="1">
    <location>
        <begin position="175"/>
        <end position="193"/>
    </location>
</feature>
<name>A0AAQ1UJ65_9BACT</name>
<dbReference type="Pfam" id="PF01757">
    <property type="entry name" value="Acyl_transf_3"/>
    <property type="match status" value="1"/>
</dbReference>
<feature type="transmembrane region" description="Helical" evidence="1">
    <location>
        <begin position="275"/>
        <end position="296"/>
    </location>
</feature>
<proteinExistence type="predicted"/>
<reference evidence="3 4" key="1">
    <citation type="submission" date="2018-06" db="EMBL/GenBank/DDBJ databases">
        <authorList>
            <consortium name="Pathogen Informatics"/>
            <person name="Doyle S."/>
        </authorList>
    </citation>
    <scope>NUCLEOTIDE SEQUENCE [LARGE SCALE GENOMIC DNA]</scope>
    <source>
        <strain evidence="3 4">NCTC13063</strain>
    </source>
</reference>
<gene>
    <name evidence="3" type="ORF">NCTC13063_01550</name>
</gene>
<evidence type="ECO:0000313" key="3">
    <source>
        <dbReference type="EMBL" id="SUB80267.1"/>
    </source>
</evidence>
<evidence type="ECO:0000259" key="2">
    <source>
        <dbReference type="Pfam" id="PF01757"/>
    </source>
</evidence>
<feature type="transmembrane region" description="Helical" evidence="1">
    <location>
        <begin position="124"/>
        <end position="142"/>
    </location>
</feature>
<feature type="domain" description="Acyltransferase 3" evidence="2">
    <location>
        <begin position="19"/>
        <end position="327"/>
    </location>
</feature>
<feature type="transmembrane region" description="Helical" evidence="1">
    <location>
        <begin position="149"/>
        <end position="169"/>
    </location>
</feature>
<accession>A0AAQ1UJ65</accession>
<dbReference type="InterPro" id="IPR002656">
    <property type="entry name" value="Acyl_transf_3_dom"/>
</dbReference>
<keyword evidence="1" id="KW-1133">Transmembrane helix</keyword>